<comment type="caution">
    <text evidence="3">The sequence shown here is derived from an EMBL/GenBank/DDBJ whole genome shotgun (WGS) entry which is preliminary data.</text>
</comment>
<evidence type="ECO:0000256" key="1">
    <source>
        <dbReference type="SAM" id="Coils"/>
    </source>
</evidence>
<evidence type="ECO:0000256" key="2">
    <source>
        <dbReference type="SAM" id="MobiDB-lite"/>
    </source>
</evidence>
<proteinExistence type="predicted"/>
<feature type="compositionally biased region" description="Basic and acidic residues" evidence="2">
    <location>
        <begin position="453"/>
        <end position="468"/>
    </location>
</feature>
<accession>A0ABP0MPH6</accession>
<dbReference type="EMBL" id="CAXAMM010023269">
    <property type="protein sequence ID" value="CAK9053339.1"/>
    <property type="molecule type" value="Genomic_DNA"/>
</dbReference>
<dbReference type="Gene3D" id="2.60.210.10">
    <property type="entry name" value="Apoptosis, Tumor Necrosis Factor Receptor Associated Protein 2, Chain A"/>
    <property type="match status" value="1"/>
</dbReference>
<dbReference type="InterPro" id="IPR008974">
    <property type="entry name" value="TRAF-like"/>
</dbReference>
<gene>
    <name evidence="3" type="ORF">SCF082_LOCUS29069</name>
</gene>
<name>A0ABP0MPH6_9DINO</name>
<keyword evidence="4" id="KW-1185">Reference proteome</keyword>
<evidence type="ECO:0000313" key="3">
    <source>
        <dbReference type="EMBL" id="CAK9053339.1"/>
    </source>
</evidence>
<evidence type="ECO:0000313" key="4">
    <source>
        <dbReference type="Proteomes" id="UP001642464"/>
    </source>
</evidence>
<feature type="region of interest" description="Disordered" evidence="2">
    <location>
        <begin position="434"/>
        <end position="468"/>
    </location>
</feature>
<feature type="coiled-coil region" evidence="1">
    <location>
        <begin position="209"/>
        <end position="258"/>
    </location>
</feature>
<reference evidence="3 4" key="1">
    <citation type="submission" date="2024-02" db="EMBL/GenBank/DDBJ databases">
        <authorList>
            <person name="Chen Y."/>
            <person name="Shah S."/>
            <person name="Dougan E. K."/>
            <person name="Thang M."/>
            <person name="Chan C."/>
        </authorList>
    </citation>
    <scope>NUCLEOTIDE SEQUENCE [LARGE SCALE GENOMIC DNA]</scope>
</reference>
<keyword evidence="1" id="KW-0175">Coiled coil</keyword>
<feature type="compositionally biased region" description="Acidic residues" evidence="2">
    <location>
        <begin position="434"/>
        <end position="452"/>
    </location>
</feature>
<dbReference type="SUPFAM" id="SSF49599">
    <property type="entry name" value="TRAF domain-like"/>
    <property type="match status" value="1"/>
</dbReference>
<dbReference type="Proteomes" id="UP001642464">
    <property type="component" value="Unassembled WGS sequence"/>
</dbReference>
<feature type="coiled-coil region" evidence="1">
    <location>
        <begin position="14"/>
        <end position="132"/>
    </location>
</feature>
<organism evidence="3 4">
    <name type="scientific">Durusdinium trenchii</name>
    <dbReference type="NCBI Taxonomy" id="1381693"/>
    <lineage>
        <taxon>Eukaryota</taxon>
        <taxon>Sar</taxon>
        <taxon>Alveolata</taxon>
        <taxon>Dinophyceae</taxon>
        <taxon>Suessiales</taxon>
        <taxon>Symbiodiniaceae</taxon>
        <taxon>Durusdinium</taxon>
    </lineage>
</organism>
<protein>
    <submittedName>
        <fullName evidence="3">MATH domain-containing protein</fullName>
    </submittedName>
</protein>
<sequence>MVLCCGSKPPKEPEVDVEAKLKELEDRLNSKIMELSSSVINDFTAELTGLKEEMLSLKQERSHSEQAVTQSSERHTQQIHDLRQELNLRIEQQSSELQELKESKAEEAETLRQEFQEQILAHQLELKKVDDKHHVSFQQLSQLQQQTQQSSDRLTEELKSCHSVIETQRVEMHKEIQVAKESTSGPLTTQCDQLQGGLEDVSSKLVQSTADLERSVQTVEERIQTVRGEMENSVADCLQRLVKEEQATQERVQDLRIAIRENLHRIESNTQLAANVYCRSVRWNCRGLKKRMADVLNQEREARVDCSGIRSPEFSLCSLPTMQLELCLAARSMAQEEGITAPLPVPGSCSLRLWVHPGVEMTFRLTVGEGENAVSRRFDYSFLEPSEVEGEPRTFFEVLNFCLLEQAWIRKEDNIAVTFDLLEFKTQPVLELQEVEEESPESPELVPEDEAGTEGHEEERSERSKRSDEMFFTRSATAELVLHERLQKDLVSLRNKWVRRVEWKLEGCTRLLECCKAGDSVDSPIFSAAGLERLQFHFYPKGYEPATGSTSPCSLYVSGPDRGVSIRGVLWVGSQGRQFEHRFRNRGDVGGRAKFCSLEQLQDPQDGVLVAVDLNEVEQELPDHQQSLVLRDARNTAASGNGDVTSPMSPSWNLVTMPLATNTKATVRMKREDPSKTEQLVKCVSLPSLKASNMTQMNFTMRPSRRSHDF</sequence>